<name>A0A2W1L8V7_9BACL</name>
<reference evidence="5 6" key="1">
    <citation type="submission" date="2018-06" db="EMBL/GenBank/DDBJ databases">
        <title>Paenibacillus imtechensis sp. nov.</title>
        <authorList>
            <person name="Pinnaka A.K."/>
            <person name="Singh H."/>
            <person name="Kaur M."/>
        </authorList>
    </citation>
    <scope>NUCLEOTIDE SEQUENCE [LARGE SCALE GENOMIC DNA]</scope>
    <source>
        <strain evidence="5 6">SMB1</strain>
    </source>
</reference>
<keyword evidence="1" id="KW-0805">Transcription regulation</keyword>
<gene>
    <name evidence="5" type="ORF">DNH61_14260</name>
</gene>
<dbReference type="SMART" id="SM00347">
    <property type="entry name" value="HTH_MARR"/>
    <property type="match status" value="1"/>
</dbReference>
<comment type="caution">
    <text evidence="5">The sequence shown here is derived from an EMBL/GenBank/DDBJ whole genome shotgun (WGS) entry which is preliminary data.</text>
</comment>
<keyword evidence="2" id="KW-0238">DNA-binding</keyword>
<dbReference type="InterPro" id="IPR036390">
    <property type="entry name" value="WH_DNA-bd_sf"/>
</dbReference>
<dbReference type="Pfam" id="PF01047">
    <property type="entry name" value="MarR"/>
    <property type="match status" value="1"/>
</dbReference>
<dbReference type="EMBL" id="QKRB01000044">
    <property type="protein sequence ID" value="PZD95676.1"/>
    <property type="molecule type" value="Genomic_DNA"/>
</dbReference>
<evidence type="ECO:0000256" key="2">
    <source>
        <dbReference type="ARBA" id="ARBA00023125"/>
    </source>
</evidence>
<evidence type="ECO:0000259" key="4">
    <source>
        <dbReference type="PROSITE" id="PS50995"/>
    </source>
</evidence>
<evidence type="ECO:0000313" key="5">
    <source>
        <dbReference type="EMBL" id="PZD95676.1"/>
    </source>
</evidence>
<feature type="domain" description="HTH marR-type" evidence="4">
    <location>
        <begin position="10"/>
        <end position="152"/>
    </location>
</feature>
<evidence type="ECO:0000256" key="1">
    <source>
        <dbReference type="ARBA" id="ARBA00023015"/>
    </source>
</evidence>
<dbReference type="GO" id="GO:0003700">
    <property type="term" value="F:DNA-binding transcription factor activity"/>
    <property type="evidence" value="ECO:0007669"/>
    <property type="project" value="InterPro"/>
</dbReference>
<dbReference type="InterPro" id="IPR000835">
    <property type="entry name" value="HTH_MarR-typ"/>
</dbReference>
<protein>
    <submittedName>
        <fullName evidence="5">MarR family transcriptional regulator</fullName>
    </submittedName>
</protein>
<dbReference type="InterPro" id="IPR052067">
    <property type="entry name" value="Metal_resp_HTH_trans_reg"/>
</dbReference>
<dbReference type="Gene3D" id="1.10.10.10">
    <property type="entry name" value="Winged helix-like DNA-binding domain superfamily/Winged helix DNA-binding domain"/>
    <property type="match status" value="1"/>
</dbReference>
<evidence type="ECO:0000256" key="3">
    <source>
        <dbReference type="ARBA" id="ARBA00023163"/>
    </source>
</evidence>
<dbReference type="GO" id="GO:0003677">
    <property type="term" value="F:DNA binding"/>
    <property type="evidence" value="ECO:0007669"/>
    <property type="project" value="UniProtKB-KW"/>
</dbReference>
<dbReference type="RefSeq" id="WP_111147306.1">
    <property type="nucleotide sequence ID" value="NZ_QKRB01000044.1"/>
</dbReference>
<dbReference type="Proteomes" id="UP000249522">
    <property type="component" value="Unassembled WGS sequence"/>
</dbReference>
<dbReference type="PANTHER" id="PTHR35790">
    <property type="entry name" value="HTH-TYPE TRANSCRIPTIONAL REGULATOR PCHR"/>
    <property type="match status" value="1"/>
</dbReference>
<proteinExistence type="predicted"/>
<dbReference type="InterPro" id="IPR023187">
    <property type="entry name" value="Tscrpt_reg_MarR-type_CS"/>
</dbReference>
<evidence type="ECO:0000313" key="6">
    <source>
        <dbReference type="Proteomes" id="UP000249522"/>
    </source>
</evidence>
<dbReference type="AlphaFoldDB" id="A0A2W1L8V7"/>
<dbReference type="PROSITE" id="PS01117">
    <property type="entry name" value="HTH_MARR_1"/>
    <property type="match status" value="1"/>
</dbReference>
<accession>A0A2W1L8V7</accession>
<dbReference type="SUPFAM" id="SSF46785">
    <property type="entry name" value="Winged helix' DNA-binding domain"/>
    <property type="match status" value="1"/>
</dbReference>
<dbReference type="OrthoDB" id="5358347at2"/>
<dbReference type="PROSITE" id="PS50995">
    <property type="entry name" value="HTH_MARR_2"/>
    <property type="match status" value="1"/>
</dbReference>
<keyword evidence="3" id="KW-0804">Transcription</keyword>
<organism evidence="5 6">
    <name type="scientific">Paenibacillus sambharensis</name>
    <dbReference type="NCBI Taxonomy" id="1803190"/>
    <lineage>
        <taxon>Bacteria</taxon>
        <taxon>Bacillati</taxon>
        <taxon>Bacillota</taxon>
        <taxon>Bacilli</taxon>
        <taxon>Bacillales</taxon>
        <taxon>Paenibacillaceae</taxon>
        <taxon>Paenibacillus</taxon>
    </lineage>
</organism>
<dbReference type="PANTHER" id="PTHR35790:SF4">
    <property type="entry name" value="HTH-TYPE TRANSCRIPTIONAL REGULATOR PCHR"/>
    <property type="match status" value="1"/>
</dbReference>
<keyword evidence="6" id="KW-1185">Reference proteome</keyword>
<sequence>MNDPAKQMIYELYLRLLHLNEQKADTDIRSFLEEAIGERQTLPGNMTSIHVVDCIGRHEPINSSTIARKMNLSKANITKISTRLLEEGFIRRFQLTDNKKEVYFRLTPKGRQVFELHEKVHKQKEEQFYTFLDGYSEAELSVILKFMRDMTIRSENEHTKG</sequence>
<dbReference type="InterPro" id="IPR036388">
    <property type="entry name" value="WH-like_DNA-bd_sf"/>
</dbReference>